<evidence type="ECO:0000313" key="2">
    <source>
        <dbReference type="EMBL" id="MPC54352.1"/>
    </source>
</evidence>
<evidence type="ECO:0000256" key="1">
    <source>
        <dbReference type="SAM" id="MobiDB-lite"/>
    </source>
</evidence>
<keyword evidence="3" id="KW-1185">Reference proteome</keyword>
<name>A0A5B7G5Y3_PORTR</name>
<feature type="compositionally biased region" description="Basic and acidic residues" evidence="1">
    <location>
        <begin position="62"/>
        <end position="90"/>
    </location>
</feature>
<dbReference type="Proteomes" id="UP000324222">
    <property type="component" value="Unassembled WGS sequence"/>
</dbReference>
<comment type="caution">
    <text evidence="2">The sequence shown here is derived from an EMBL/GenBank/DDBJ whole genome shotgun (WGS) entry which is preliminary data.</text>
</comment>
<evidence type="ECO:0000313" key="3">
    <source>
        <dbReference type="Proteomes" id="UP000324222"/>
    </source>
</evidence>
<proteinExistence type="predicted"/>
<accession>A0A5B7G5Y3</accession>
<organism evidence="2 3">
    <name type="scientific">Portunus trituberculatus</name>
    <name type="common">Swimming crab</name>
    <name type="synonym">Neptunus trituberculatus</name>
    <dbReference type="NCBI Taxonomy" id="210409"/>
    <lineage>
        <taxon>Eukaryota</taxon>
        <taxon>Metazoa</taxon>
        <taxon>Ecdysozoa</taxon>
        <taxon>Arthropoda</taxon>
        <taxon>Crustacea</taxon>
        <taxon>Multicrustacea</taxon>
        <taxon>Malacostraca</taxon>
        <taxon>Eumalacostraca</taxon>
        <taxon>Eucarida</taxon>
        <taxon>Decapoda</taxon>
        <taxon>Pleocyemata</taxon>
        <taxon>Brachyura</taxon>
        <taxon>Eubrachyura</taxon>
        <taxon>Portunoidea</taxon>
        <taxon>Portunidae</taxon>
        <taxon>Portuninae</taxon>
        <taxon>Portunus</taxon>
    </lineage>
</organism>
<dbReference type="EMBL" id="VSRR010012289">
    <property type="protein sequence ID" value="MPC54352.1"/>
    <property type="molecule type" value="Genomic_DNA"/>
</dbReference>
<feature type="region of interest" description="Disordered" evidence="1">
    <location>
        <begin position="60"/>
        <end position="90"/>
    </location>
</feature>
<dbReference type="AlphaFoldDB" id="A0A5B7G5Y3"/>
<reference evidence="2 3" key="1">
    <citation type="submission" date="2019-05" db="EMBL/GenBank/DDBJ databases">
        <title>Another draft genome of Portunus trituberculatus and its Hox gene families provides insights of decapod evolution.</title>
        <authorList>
            <person name="Jeong J.-H."/>
            <person name="Song I."/>
            <person name="Kim S."/>
            <person name="Choi T."/>
            <person name="Kim D."/>
            <person name="Ryu S."/>
            <person name="Kim W."/>
        </authorList>
    </citation>
    <scope>NUCLEOTIDE SEQUENCE [LARGE SCALE GENOMIC DNA]</scope>
    <source>
        <tissue evidence="2">Muscle</tissue>
    </source>
</reference>
<sequence>MILILPTTILLTSRRPLEFAPFKRTGSPLRLFWTCVSIDRVPQTSSPCLLHILNTEAANTHGRGEGLRREREEQKGQDVENYQRRGEEEGRKQRVVELGKQKLFHGYFTFGIDTMRCGGVVTCPWRDMTYEDYGARMPYSFSSHYLASSLPKDALAAPYTSRDRT</sequence>
<protein>
    <submittedName>
        <fullName evidence="2">Uncharacterized protein</fullName>
    </submittedName>
</protein>
<gene>
    <name evidence="2" type="ORF">E2C01_048263</name>
</gene>